<dbReference type="Gene3D" id="3.40.50.300">
    <property type="entry name" value="P-loop containing nucleotide triphosphate hydrolases"/>
    <property type="match status" value="1"/>
</dbReference>
<dbReference type="RefSeq" id="WP_109344312.1">
    <property type="nucleotide sequence ID" value="NZ_CP029343.1"/>
</dbReference>
<dbReference type="GO" id="GO:0003924">
    <property type="term" value="F:GTPase activity"/>
    <property type="evidence" value="ECO:0007669"/>
    <property type="project" value="InterPro"/>
</dbReference>
<protein>
    <recommendedName>
        <fullName evidence="1">sulfate adenylyltransferase</fullName>
        <ecNumber evidence="1">2.7.7.4</ecNumber>
    </recommendedName>
</protein>
<dbReference type="InterPro" id="IPR044138">
    <property type="entry name" value="CysN_II"/>
</dbReference>
<dbReference type="AlphaFoldDB" id="A0A2S2DEZ4"/>
<dbReference type="InterPro" id="IPR011779">
    <property type="entry name" value="SO4_adenylTrfase_lsu"/>
</dbReference>
<evidence type="ECO:0000256" key="6">
    <source>
        <dbReference type="ARBA" id="ARBA00023134"/>
    </source>
</evidence>
<dbReference type="InterPro" id="IPR004161">
    <property type="entry name" value="EFTu-like_2"/>
</dbReference>
<gene>
    <name evidence="8" type="ORF">DIR46_05340</name>
</gene>
<dbReference type="CDD" id="cd04166">
    <property type="entry name" value="CysN_ATPS"/>
    <property type="match status" value="1"/>
</dbReference>
<keyword evidence="9" id="KW-1185">Reference proteome</keyword>
<feature type="domain" description="Tr-type G" evidence="7">
    <location>
        <begin position="18"/>
        <end position="241"/>
    </location>
</feature>
<dbReference type="Pfam" id="PF22594">
    <property type="entry name" value="GTP-eEF1A_C"/>
    <property type="match status" value="1"/>
</dbReference>
<reference evidence="8 9" key="1">
    <citation type="submission" date="2018-05" db="EMBL/GenBank/DDBJ databases">
        <title>Complete genome sequence of Massilia oculi sp. nov. CCUG 43427T (=DSM 26321T), the type strain of M. oculi, and comparison with genome sequences of other Massilia strains.</title>
        <authorList>
            <person name="Zhu B."/>
        </authorList>
    </citation>
    <scope>NUCLEOTIDE SEQUENCE [LARGE SCALE GENOMIC DNA]</scope>
    <source>
        <strain evidence="8 9">CCUG 43427</strain>
    </source>
</reference>
<dbReference type="GO" id="GO:0004781">
    <property type="term" value="F:sulfate adenylyltransferase (ATP) activity"/>
    <property type="evidence" value="ECO:0007669"/>
    <property type="project" value="UniProtKB-EC"/>
</dbReference>
<dbReference type="Pfam" id="PF03144">
    <property type="entry name" value="GTP_EFTU_D2"/>
    <property type="match status" value="1"/>
</dbReference>
<dbReference type="Pfam" id="PF00009">
    <property type="entry name" value="GTP_EFTU"/>
    <property type="match status" value="1"/>
</dbReference>
<organism evidence="8 9">
    <name type="scientific">Massilia oculi</name>
    <dbReference type="NCBI Taxonomy" id="945844"/>
    <lineage>
        <taxon>Bacteria</taxon>
        <taxon>Pseudomonadati</taxon>
        <taxon>Pseudomonadota</taxon>
        <taxon>Betaproteobacteria</taxon>
        <taxon>Burkholderiales</taxon>
        <taxon>Oxalobacteraceae</taxon>
        <taxon>Telluria group</taxon>
        <taxon>Massilia</taxon>
    </lineage>
</organism>
<dbReference type="GO" id="GO:0005524">
    <property type="term" value="F:ATP binding"/>
    <property type="evidence" value="ECO:0007669"/>
    <property type="project" value="UniProtKB-KW"/>
</dbReference>
<keyword evidence="4" id="KW-0547">Nucleotide-binding</keyword>
<sequence length="442" mass="48522">MNARTDNFDEKLNQQGGSTLLRFITAGSVDDGKSTLIGRLLYDSKGIFADQLAAVSRAKHKRTVGDTIDLSLLTDGLEAEREQGITIDVAYRYFATPKRKFIIADTPGHEQYTRNMVTGASTADAVIILIDVSKVKFGEDGSVQLLTQTKRHSTIAKLLQIEHVVVAVNKMDLVDYDRSVYERIVAEYEKFAQSLGLNDITAIPLSALAGDNVVDRSDKLAWYEGPTLIELLESLSVYDQSHAAPLRFPVQLVARHNGHEANDFRGYMGRIESGVVKVGDKLVVQPSNQSATVKEIVTFDGSLESAVAGQSVTLVLNEYVDVSRGDMLAGSAQPATLLKQVTADVCWMADEPLDLRRKYWIKHGTRQTAAKVARLDTILDVNTQQRHPADGLKLNDIARVQLTVQQPLAADAYADIRATGAFILIDEVTHQTVAAGMIRIEE</sequence>
<dbReference type="EMBL" id="CP029343">
    <property type="protein sequence ID" value="AWL03918.1"/>
    <property type="molecule type" value="Genomic_DNA"/>
</dbReference>
<dbReference type="PROSITE" id="PS51722">
    <property type="entry name" value="G_TR_2"/>
    <property type="match status" value="1"/>
</dbReference>
<dbReference type="GO" id="GO:0006790">
    <property type="term" value="P:sulfur compound metabolic process"/>
    <property type="evidence" value="ECO:0007669"/>
    <property type="project" value="InterPro"/>
</dbReference>
<dbReference type="CDD" id="cd04095">
    <property type="entry name" value="CysN_NoDQ_III"/>
    <property type="match status" value="1"/>
</dbReference>
<evidence type="ECO:0000313" key="8">
    <source>
        <dbReference type="EMBL" id="AWL03918.1"/>
    </source>
</evidence>
<keyword evidence="6" id="KW-0342">GTP-binding</keyword>
<keyword evidence="3 8" id="KW-0548">Nucleotidyltransferase</keyword>
<evidence type="ECO:0000256" key="4">
    <source>
        <dbReference type="ARBA" id="ARBA00022741"/>
    </source>
</evidence>
<dbReference type="InterPro" id="IPR044139">
    <property type="entry name" value="CysN_NoDQ_III"/>
</dbReference>
<proteinExistence type="predicted"/>
<dbReference type="FunFam" id="3.40.50.300:FF:000119">
    <property type="entry name" value="Sulfate adenylyltransferase subunit 1"/>
    <property type="match status" value="1"/>
</dbReference>
<evidence type="ECO:0000313" key="9">
    <source>
        <dbReference type="Proteomes" id="UP000245820"/>
    </source>
</evidence>
<dbReference type="InterPro" id="IPR009001">
    <property type="entry name" value="Transl_elong_EF1A/Init_IF2_C"/>
</dbReference>
<evidence type="ECO:0000256" key="5">
    <source>
        <dbReference type="ARBA" id="ARBA00022840"/>
    </source>
</evidence>
<dbReference type="InterPro" id="IPR000795">
    <property type="entry name" value="T_Tr_GTP-bd_dom"/>
</dbReference>
<dbReference type="Gene3D" id="2.40.30.10">
    <property type="entry name" value="Translation factors"/>
    <property type="match status" value="2"/>
</dbReference>
<dbReference type="InterPro" id="IPR050100">
    <property type="entry name" value="TRAFAC_GTPase_members"/>
</dbReference>
<evidence type="ECO:0000256" key="2">
    <source>
        <dbReference type="ARBA" id="ARBA00022679"/>
    </source>
</evidence>
<keyword evidence="5" id="KW-0067">ATP-binding</keyword>
<dbReference type="NCBIfam" id="TIGR02034">
    <property type="entry name" value="CysN"/>
    <property type="match status" value="1"/>
</dbReference>
<dbReference type="SUPFAM" id="SSF50447">
    <property type="entry name" value="Translation proteins"/>
    <property type="match status" value="1"/>
</dbReference>
<dbReference type="Proteomes" id="UP000245820">
    <property type="component" value="Chromosome"/>
</dbReference>
<dbReference type="InterPro" id="IPR041757">
    <property type="entry name" value="CysN_GTP-bd"/>
</dbReference>
<dbReference type="GO" id="GO:0005525">
    <property type="term" value="F:GTP binding"/>
    <property type="evidence" value="ECO:0007669"/>
    <property type="project" value="UniProtKB-KW"/>
</dbReference>
<evidence type="ECO:0000256" key="3">
    <source>
        <dbReference type="ARBA" id="ARBA00022695"/>
    </source>
</evidence>
<dbReference type="InterPro" id="IPR027417">
    <property type="entry name" value="P-loop_NTPase"/>
</dbReference>
<evidence type="ECO:0000259" key="7">
    <source>
        <dbReference type="PROSITE" id="PS51722"/>
    </source>
</evidence>
<dbReference type="OrthoDB" id="9804504at2"/>
<keyword evidence="2 8" id="KW-0808">Transferase</keyword>
<dbReference type="KEGG" id="mtim:DIR46_05340"/>
<dbReference type="InterPro" id="IPR009000">
    <property type="entry name" value="Transl_B-barrel_sf"/>
</dbReference>
<dbReference type="CDD" id="cd03695">
    <property type="entry name" value="CysN_NodQ_II"/>
    <property type="match status" value="1"/>
</dbReference>
<dbReference type="SUPFAM" id="SSF50465">
    <property type="entry name" value="EF-Tu/eEF-1alpha/eIF2-gamma C-terminal domain"/>
    <property type="match status" value="1"/>
</dbReference>
<dbReference type="PANTHER" id="PTHR23115">
    <property type="entry name" value="TRANSLATION FACTOR"/>
    <property type="match status" value="1"/>
</dbReference>
<dbReference type="PRINTS" id="PR00315">
    <property type="entry name" value="ELONGATNFCT"/>
</dbReference>
<dbReference type="InterPro" id="IPR031157">
    <property type="entry name" value="G_TR_CS"/>
</dbReference>
<accession>A0A2S2DEZ4</accession>
<evidence type="ECO:0000256" key="1">
    <source>
        <dbReference type="ARBA" id="ARBA00012391"/>
    </source>
</evidence>
<dbReference type="SUPFAM" id="SSF52540">
    <property type="entry name" value="P-loop containing nucleoside triphosphate hydrolases"/>
    <property type="match status" value="1"/>
</dbReference>
<dbReference type="EC" id="2.7.7.4" evidence="1"/>
<name>A0A2S2DEZ4_9BURK</name>
<dbReference type="PROSITE" id="PS00301">
    <property type="entry name" value="G_TR_1"/>
    <property type="match status" value="1"/>
</dbReference>
<dbReference type="InterPro" id="IPR054696">
    <property type="entry name" value="GTP-eEF1A_C"/>
</dbReference>